<reference evidence="6 7" key="1">
    <citation type="journal article" date="2014" name="Agronomy (Basel)">
        <title>A Draft Genome Sequence for Ensete ventricosum, the Drought-Tolerant Tree Against Hunger.</title>
        <authorList>
            <person name="Harrison J."/>
            <person name="Moore K.A."/>
            <person name="Paszkiewicz K."/>
            <person name="Jones T."/>
            <person name="Grant M."/>
            <person name="Ambacheew D."/>
            <person name="Muzemil S."/>
            <person name="Studholme D.J."/>
        </authorList>
    </citation>
    <scope>NUCLEOTIDE SEQUENCE [LARGE SCALE GENOMIC DNA]</scope>
</reference>
<dbReference type="PANTHER" id="PTHR47959">
    <property type="entry name" value="ATP-DEPENDENT RNA HELICASE RHLE-RELATED"/>
    <property type="match status" value="1"/>
</dbReference>
<dbReference type="PANTHER" id="PTHR47959:SF24">
    <property type="entry name" value="ATP-DEPENDENT RNA HELICASE"/>
    <property type="match status" value="1"/>
</dbReference>
<evidence type="ECO:0000256" key="3">
    <source>
        <dbReference type="ARBA" id="ARBA00022806"/>
    </source>
</evidence>
<dbReference type="InterPro" id="IPR027417">
    <property type="entry name" value="P-loop_NTPase"/>
</dbReference>
<dbReference type="InterPro" id="IPR014001">
    <property type="entry name" value="Helicase_ATP-bd"/>
</dbReference>
<dbReference type="GO" id="GO:0005829">
    <property type="term" value="C:cytosol"/>
    <property type="evidence" value="ECO:0007669"/>
    <property type="project" value="TreeGrafter"/>
</dbReference>
<evidence type="ECO:0000256" key="2">
    <source>
        <dbReference type="ARBA" id="ARBA00022801"/>
    </source>
</evidence>
<accession>A0A427AL63</accession>
<dbReference type="GO" id="GO:0003724">
    <property type="term" value="F:RNA helicase activity"/>
    <property type="evidence" value="ECO:0007669"/>
    <property type="project" value="TreeGrafter"/>
</dbReference>
<dbReference type="PROSITE" id="PS51192">
    <property type="entry name" value="HELICASE_ATP_BIND_1"/>
    <property type="match status" value="1"/>
</dbReference>
<dbReference type="InterPro" id="IPR011545">
    <property type="entry name" value="DEAD/DEAH_box_helicase_dom"/>
</dbReference>
<name>A0A427AL63_ENSVE</name>
<evidence type="ECO:0000313" key="6">
    <source>
        <dbReference type="EMBL" id="RRT76916.1"/>
    </source>
</evidence>
<dbReference type="PROSITE" id="PS00039">
    <property type="entry name" value="DEAD_ATP_HELICASE"/>
    <property type="match status" value="1"/>
</dbReference>
<sequence>MHNPKPAKERSFPPCLPLLLSMICGGDDWGDTEGTSSSSSSSGGANVCSSRCLLSSSFSVSSLLALDLIAEQFEALGSGIGVKCTVLVGGVDMTQQAISLGKRPHIVVLDEADRLLNLEFEKAIDDILKVIPAERKTYLFSATMTKKVSIHFQIEAASKYSTVDTLKQQFRLVPAKYKVAYFILF</sequence>
<dbReference type="InterPro" id="IPR050079">
    <property type="entry name" value="DEAD_box_RNA_helicase"/>
</dbReference>
<dbReference type="SUPFAM" id="SSF52540">
    <property type="entry name" value="P-loop containing nucleoside triphosphate hydrolases"/>
    <property type="match status" value="1"/>
</dbReference>
<dbReference type="Gene3D" id="3.40.50.300">
    <property type="entry name" value="P-loop containing nucleotide triphosphate hydrolases"/>
    <property type="match status" value="1"/>
</dbReference>
<protein>
    <recommendedName>
        <fullName evidence="5">Helicase ATP-binding domain-containing protein</fullName>
    </recommendedName>
</protein>
<keyword evidence="1" id="KW-0547">Nucleotide-binding</keyword>
<dbReference type="AlphaFoldDB" id="A0A427AL63"/>
<dbReference type="GO" id="GO:0003676">
    <property type="term" value="F:nucleic acid binding"/>
    <property type="evidence" value="ECO:0007669"/>
    <property type="project" value="InterPro"/>
</dbReference>
<dbReference type="GO" id="GO:0005524">
    <property type="term" value="F:ATP binding"/>
    <property type="evidence" value="ECO:0007669"/>
    <property type="project" value="UniProtKB-KW"/>
</dbReference>
<dbReference type="Pfam" id="PF00270">
    <property type="entry name" value="DEAD"/>
    <property type="match status" value="1"/>
</dbReference>
<evidence type="ECO:0000256" key="4">
    <source>
        <dbReference type="ARBA" id="ARBA00022840"/>
    </source>
</evidence>
<organism evidence="6 7">
    <name type="scientific">Ensete ventricosum</name>
    <name type="common">Abyssinian banana</name>
    <name type="synonym">Musa ensete</name>
    <dbReference type="NCBI Taxonomy" id="4639"/>
    <lineage>
        <taxon>Eukaryota</taxon>
        <taxon>Viridiplantae</taxon>
        <taxon>Streptophyta</taxon>
        <taxon>Embryophyta</taxon>
        <taxon>Tracheophyta</taxon>
        <taxon>Spermatophyta</taxon>
        <taxon>Magnoliopsida</taxon>
        <taxon>Liliopsida</taxon>
        <taxon>Zingiberales</taxon>
        <taxon>Musaceae</taxon>
        <taxon>Ensete</taxon>
    </lineage>
</organism>
<comment type="caution">
    <text evidence="6">The sequence shown here is derived from an EMBL/GenBank/DDBJ whole genome shotgun (WGS) entry which is preliminary data.</text>
</comment>
<dbReference type="InterPro" id="IPR000629">
    <property type="entry name" value="RNA-helicase_DEAD-box_CS"/>
</dbReference>
<keyword evidence="2" id="KW-0378">Hydrolase</keyword>
<evidence type="ECO:0000259" key="5">
    <source>
        <dbReference type="PROSITE" id="PS51192"/>
    </source>
</evidence>
<evidence type="ECO:0000256" key="1">
    <source>
        <dbReference type="ARBA" id="ARBA00022741"/>
    </source>
</evidence>
<dbReference type="EMBL" id="AMZH03002061">
    <property type="protein sequence ID" value="RRT76916.1"/>
    <property type="molecule type" value="Genomic_DNA"/>
</dbReference>
<dbReference type="GO" id="GO:0016787">
    <property type="term" value="F:hydrolase activity"/>
    <property type="evidence" value="ECO:0007669"/>
    <property type="project" value="UniProtKB-KW"/>
</dbReference>
<gene>
    <name evidence="6" type="ORF">B296_00000909</name>
</gene>
<dbReference type="Proteomes" id="UP000287651">
    <property type="component" value="Unassembled WGS sequence"/>
</dbReference>
<keyword evidence="3" id="KW-0347">Helicase</keyword>
<evidence type="ECO:0000313" key="7">
    <source>
        <dbReference type="Proteomes" id="UP000287651"/>
    </source>
</evidence>
<feature type="domain" description="Helicase ATP-binding" evidence="5">
    <location>
        <begin position="83"/>
        <end position="162"/>
    </location>
</feature>
<proteinExistence type="predicted"/>
<keyword evidence="4" id="KW-0067">ATP-binding</keyword>